<organism evidence="2">
    <name type="scientific">marine sediment metagenome</name>
    <dbReference type="NCBI Taxonomy" id="412755"/>
    <lineage>
        <taxon>unclassified sequences</taxon>
        <taxon>metagenomes</taxon>
        <taxon>ecological metagenomes</taxon>
    </lineage>
</organism>
<dbReference type="Gene3D" id="3.40.720.10">
    <property type="entry name" value="Alkaline Phosphatase, subunit A"/>
    <property type="match status" value="1"/>
</dbReference>
<gene>
    <name evidence="2" type="ORF">S01H4_44100</name>
</gene>
<name>X1D6D5_9ZZZZ</name>
<dbReference type="Pfam" id="PF01676">
    <property type="entry name" value="Metalloenzyme"/>
    <property type="match status" value="1"/>
</dbReference>
<feature type="domain" description="Metalloenzyme" evidence="1">
    <location>
        <begin position="17"/>
        <end position="53"/>
    </location>
</feature>
<dbReference type="SUPFAM" id="SSF53649">
    <property type="entry name" value="Alkaline phosphatase-like"/>
    <property type="match status" value="1"/>
</dbReference>
<evidence type="ECO:0000259" key="1">
    <source>
        <dbReference type="Pfam" id="PF01676"/>
    </source>
</evidence>
<comment type="caution">
    <text evidence="2">The sequence shown here is derived from an EMBL/GenBank/DDBJ whole genome shotgun (WGS) entry which is preliminary data.</text>
</comment>
<dbReference type="AlphaFoldDB" id="X1D6D5"/>
<evidence type="ECO:0000313" key="2">
    <source>
        <dbReference type="EMBL" id="GAH03855.1"/>
    </source>
</evidence>
<accession>X1D6D5</accession>
<protein>
    <recommendedName>
        <fullName evidence="1">Metalloenzyme domain-containing protein</fullName>
    </recommendedName>
</protein>
<sequence>YYDGEKKHRLNPHRPQKNFENQKRAVEYIDKCLPEIVKPFKRPTDIIITSDHGELFGPHIYGHDSRMLSLKFDAKLFEIPLITGSIGDE</sequence>
<feature type="non-terminal residue" evidence="2">
    <location>
        <position position="1"/>
    </location>
</feature>
<dbReference type="InterPro" id="IPR017850">
    <property type="entry name" value="Alkaline_phosphatase_core_sf"/>
</dbReference>
<dbReference type="GO" id="GO:0046872">
    <property type="term" value="F:metal ion binding"/>
    <property type="evidence" value="ECO:0007669"/>
    <property type="project" value="InterPro"/>
</dbReference>
<reference evidence="2" key="1">
    <citation type="journal article" date="2014" name="Front. Microbiol.">
        <title>High frequency of phylogenetically diverse reductive dehalogenase-homologous genes in deep subseafloor sedimentary metagenomes.</title>
        <authorList>
            <person name="Kawai M."/>
            <person name="Futagami T."/>
            <person name="Toyoda A."/>
            <person name="Takaki Y."/>
            <person name="Nishi S."/>
            <person name="Hori S."/>
            <person name="Arai W."/>
            <person name="Tsubouchi T."/>
            <person name="Morono Y."/>
            <person name="Uchiyama I."/>
            <person name="Ito T."/>
            <person name="Fujiyama A."/>
            <person name="Inagaki F."/>
            <person name="Takami H."/>
        </authorList>
    </citation>
    <scope>NUCLEOTIDE SEQUENCE</scope>
    <source>
        <strain evidence="2">Expedition CK06-06</strain>
    </source>
</reference>
<dbReference type="GO" id="GO:0003824">
    <property type="term" value="F:catalytic activity"/>
    <property type="evidence" value="ECO:0007669"/>
    <property type="project" value="InterPro"/>
</dbReference>
<dbReference type="InterPro" id="IPR006124">
    <property type="entry name" value="Metalloenzyme"/>
</dbReference>
<proteinExistence type="predicted"/>
<dbReference type="EMBL" id="BART01024408">
    <property type="protein sequence ID" value="GAH03855.1"/>
    <property type="molecule type" value="Genomic_DNA"/>
</dbReference>